<dbReference type="Pfam" id="PF22790">
    <property type="entry name" value="YkoP"/>
    <property type="match status" value="1"/>
</dbReference>
<organism evidence="2 3">
    <name type="scientific">Fervidibacillus albus</name>
    <dbReference type="NCBI Taxonomy" id="2980026"/>
    <lineage>
        <taxon>Bacteria</taxon>
        <taxon>Bacillati</taxon>
        <taxon>Bacillota</taxon>
        <taxon>Bacilli</taxon>
        <taxon>Bacillales</taxon>
        <taxon>Bacillaceae</taxon>
        <taxon>Fervidibacillus</taxon>
    </lineage>
</organism>
<sequence>MRKFIFMFWKTIDPIYFFFTRLTYIHRGENIFRVRLTRYKGHPVILSDGTEIKKNDLLLKIHFHNVKLLSEIHRFRNDFQKGNYFYHSIKASLPELATYINHHPKREEMKGLIGITSLHLEKNSLGFETVNIKNPLYRKIKQLMLFPIHLLSSEIYRKKEKKSIEPIYYFMSKSVLMEKYLPTEDLSSVRFEEGLPFN</sequence>
<dbReference type="InterPro" id="IPR054467">
    <property type="entry name" value="YkoP-like_dom"/>
</dbReference>
<accession>A0A9E8LWK5</accession>
<protein>
    <recommendedName>
        <fullName evidence="1">YkoP-like domain-containing protein</fullName>
    </recommendedName>
</protein>
<evidence type="ECO:0000313" key="2">
    <source>
        <dbReference type="EMBL" id="WAA11033.1"/>
    </source>
</evidence>
<dbReference type="EMBL" id="CP106878">
    <property type="protein sequence ID" value="WAA11033.1"/>
    <property type="molecule type" value="Genomic_DNA"/>
</dbReference>
<dbReference type="KEGG" id="faf:OE104_06935"/>
<name>A0A9E8LWK5_9BACI</name>
<proteinExistence type="predicted"/>
<feature type="domain" description="YkoP-like" evidence="1">
    <location>
        <begin position="2"/>
        <end position="180"/>
    </location>
</feature>
<dbReference type="RefSeq" id="WP_275418850.1">
    <property type="nucleotide sequence ID" value="NZ_CP106878.1"/>
</dbReference>
<evidence type="ECO:0000313" key="3">
    <source>
        <dbReference type="Proteomes" id="UP001164718"/>
    </source>
</evidence>
<dbReference type="Proteomes" id="UP001164718">
    <property type="component" value="Chromosome"/>
</dbReference>
<reference evidence="2" key="1">
    <citation type="submission" date="2022-09" db="EMBL/GenBank/DDBJ databases">
        <title>Complete Genomes of Fervidibacillus albus and Fervidibacillus halotolerans isolated from tidal flat sediments.</title>
        <authorList>
            <person name="Kwon K.K."/>
            <person name="Yang S.-H."/>
            <person name="Park M.J."/>
            <person name="Oh H.-M."/>
        </authorList>
    </citation>
    <scope>NUCLEOTIDE SEQUENCE</scope>
    <source>
        <strain evidence="2">MEBiC13591</strain>
    </source>
</reference>
<keyword evidence="3" id="KW-1185">Reference proteome</keyword>
<evidence type="ECO:0000259" key="1">
    <source>
        <dbReference type="Pfam" id="PF22790"/>
    </source>
</evidence>
<gene>
    <name evidence="2" type="ORF">OE104_06935</name>
</gene>
<dbReference type="AlphaFoldDB" id="A0A9E8LWK5"/>